<keyword evidence="8" id="KW-0963">Cytoplasm</keyword>
<evidence type="ECO:0000259" key="9">
    <source>
        <dbReference type="PROSITE" id="PS51722"/>
    </source>
</evidence>
<dbReference type="CDD" id="cd16262">
    <property type="entry name" value="EFG_III"/>
    <property type="match status" value="1"/>
</dbReference>
<dbReference type="InterPro" id="IPR027417">
    <property type="entry name" value="P-loop_NTPase"/>
</dbReference>
<keyword evidence="5 8" id="KW-0648">Protein biosynthesis</keyword>
<dbReference type="NCBIfam" id="TIGR00231">
    <property type="entry name" value="small_GTP"/>
    <property type="match status" value="1"/>
</dbReference>
<dbReference type="GO" id="GO:0005525">
    <property type="term" value="F:GTP binding"/>
    <property type="evidence" value="ECO:0007669"/>
    <property type="project" value="UniProtKB-UniRule"/>
</dbReference>
<keyword evidence="4 8" id="KW-0251">Elongation factor</keyword>
<feature type="binding site" evidence="8">
    <location>
        <begin position="15"/>
        <end position="22"/>
    </location>
    <ligand>
        <name>GTP</name>
        <dbReference type="ChEBI" id="CHEBI:37565"/>
    </ligand>
</feature>
<dbReference type="EMBL" id="FQYU01000008">
    <property type="protein sequence ID" value="SHJ75322.1"/>
    <property type="molecule type" value="Genomic_DNA"/>
</dbReference>
<comment type="similarity">
    <text evidence="1 8">Belongs to the TRAFAC class translation factor GTPase superfamily. Classic translation factor GTPase family. EF-G/EF-2 subfamily.</text>
</comment>
<dbReference type="Pfam" id="PF03144">
    <property type="entry name" value="GTP_EFTU_D2"/>
    <property type="match status" value="1"/>
</dbReference>
<evidence type="ECO:0000256" key="3">
    <source>
        <dbReference type="ARBA" id="ARBA00022741"/>
    </source>
</evidence>
<dbReference type="AlphaFoldDB" id="A0A1M6LVX9"/>
<dbReference type="SUPFAM" id="SSF54980">
    <property type="entry name" value="EF-G C-terminal domain-like"/>
    <property type="match status" value="2"/>
</dbReference>
<dbReference type="InterPro" id="IPR004540">
    <property type="entry name" value="Transl_elong_EFG/EF2"/>
</dbReference>
<dbReference type="PANTHER" id="PTHR43261:SF1">
    <property type="entry name" value="RIBOSOME-RELEASING FACTOR 2, MITOCHONDRIAL"/>
    <property type="match status" value="1"/>
</dbReference>
<proteinExistence type="inferred from homology"/>
<dbReference type="Pfam" id="PF03764">
    <property type="entry name" value="EFG_IV"/>
    <property type="match status" value="1"/>
</dbReference>
<evidence type="ECO:0000256" key="8">
    <source>
        <dbReference type="HAMAP-Rule" id="MF_00054"/>
    </source>
</evidence>
<dbReference type="PROSITE" id="PS00301">
    <property type="entry name" value="G_TR_1"/>
    <property type="match status" value="1"/>
</dbReference>
<dbReference type="CDD" id="cd01434">
    <property type="entry name" value="EFG_mtEFG1_IV"/>
    <property type="match status" value="1"/>
</dbReference>
<dbReference type="InterPro" id="IPR020568">
    <property type="entry name" value="Ribosomal_Su5_D2-typ_SF"/>
</dbReference>
<keyword evidence="6 8" id="KW-0342">GTP-binding</keyword>
<dbReference type="NCBIfam" id="NF009381">
    <property type="entry name" value="PRK12740.1-5"/>
    <property type="match status" value="1"/>
</dbReference>
<dbReference type="Pfam" id="PF14492">
    <property type="entry name" value="EFG_III"/>
    <property type="match status" value="1"/>
</dbReference>
<protein>
    <recommendedName>
        <fullName evidence="2 8">Elongation factor G</fullName>
        <shortName evidence="8">EF-G</shortName>
    </recommendedName>
</protein>
<dbReference type="GO" id="GO:0003924">
    <property type="term" value="F:GTPase activity"/>
    <property type="evidence" value="ECO:0007669"/>
    <property type="project" value="InterPro"/>
</dbReference>
<evidence type="ECO:0000256" key="4">
    <source>
        <dbReference type="ARBA" id="ARBA00022768"/>
    </source>
</evidence>
<dbReference type="FunFam" id="3.30.70.870:FF:000001">
    <property type="entry name" value="Elongation factor G"/>
    <property type="match status" value="1"/>
</dbReference>
<dbReference type="InterPro" id="IPR047872">
    <property type="entry name" value="EFG_IV"/>
</dbReference>
<dbReference type="InterPro" id="IPR005517">
    <property type="entry name" value="Transl_elong_EFG/EF2_IV"/>
</dbReference>
<evidence type="ECO:0000313" key="10">
    <source>
        <dbReference type="EMBL" id="SHJ75322.1"/>
    </source>
</evidence>
<dbReference type="SUPFAM" id="SSF52540">
    <property type="entry name" value="P-loop containing nucleoside triphosphate hydrolases"/>
    <property type="match status" value="1"/>
</dbReference>
<dbReference type="InterPro" id="IPR014721">
    <property type="entry name" value="Ribsml_uS5_D2-typ_fold_subgr"/>
</dbReference>
<gene>
    <name evidence="8" type="primary">fusA</name>
    <name evidence="10" type="ORF">SAMN04488513_10870</name>
</gene>
<dbReference type="InterPro" id="IPR000795">
    <property type="entry name" value="T_Tr_GTP-bd_dom"/>
</dbReference>
<feature type="domain" description="Tr-type G" evidence="9">
    <location>
        <begin position="6"/>
        <end position="295"/>
    </location>
</feature>
<dbReference type="FunFam" id="3.40.50.300:FF:000029">
    <property type="entry name" value="Elongation factor G"/>
    <property type="match status" value="1"/>
</dbReference>
<accession>A0A1M6LVX9</accession>
<dbReference type="InterPro" id="IPR035647">
    <property type="entry name" value="EFG_III/V"/>
</dbReference>
<dbReference type="PANTHER" id="PTHR43261">
    <property type="entry name" value="TRANSLATION ELONGATION FACTOR G-RELATED"/>
    <property type="match status" value="1"/>
</dbReference>
<dbReference type="RefSeq" id="WP_072994999.1">
    <property type="nucleotide sequence ID" value="NZ_FQYU01000008.1"/>
</dbReference>
<dbReference type="GO" id="GO:0005737">
    <property type="term" value="C:cytoplasm"/>
    <property type="evidence" value="ECO:0007669"/>
    <property type="project" value="UniProtKB-SubCell"/>
</dbReference>
<dbReference type="PRINTS" id="PR00315">
    <property type="entry name" value="ELONGATNFCT"/>
</dbReference>
<dbReference type="SUPFAM" id="SSF54211">
    <property type="entry name" value="Ribosomal protein S5 domain 2-like"/>
    <property type="match status" value="1"/>
</dbReference>
<dbReference type="SMART" id="SM00838">
    <property type="entry name" value="EFG_C"/>
    <property type="match status" value="1"/>
</dbReference>
<evidence type="ECO:0000256" key="2">
    <source>
        <dbReference type="ARBA" id="ARBA00017872"/>
    </source>
</evidence>
<dbReference type="PROSITE" id="PS51722">
    <property type="entry name" value="G_TR_2"/>
    <property type="match status" value="1"/>
</dbReference>
<dbReference type="InterPro" id="IPR005225">
    <property type="entry name" value="Small_GTP-bd"/>
</dbReference>
<evidence type="ECO:0000256" key="5">
    <source>
        <dbReference type="ARBA" id="ARBA00022917"/>
    </source>
</evidence>
<dbReference type="NCBIfam" id="TIGR00484">
    <property type="entry name" value="EF-G"/>
    <property type="match status" value="1"/>
</dbReference>
<dbReference type="FunFam" id="3.30.70.240:FF:000001">
    <property type="entry name" value="Elongation factor G"/>
    <property type="match status" value="1"/>
</dbReference>
<keyword evidence="3 8" id="KW-0547">Nucleotide-binding</keyword>
<dbReference type="CDD" id="cd04088">
    <property type="entry name" value="EFG_mtEFG_II"/>
    <property type="match status" value="1"/>
</dbReference>
<reference evidence="11" key="1">
    <citation type="submission" date="2016-11" db="EMBL/GenBank/DDBJ databases">
        <authorList>
            <person name="Varghese N."/>
            <person name="Submissions S."/>
        </authorList>
    </citation>
    <scope>NUCLEOTIDE SEQUENCE [LARGE SCALE GENOMIC DNA]</scope>
    <source>
        <strain evidence="11">DSM 19858</strain>
    </source>
</reference>
<dbReference type="FunFam" id="3.30.230.10:FF:000003">
    <property type="entry name" value="Elongation factor G"/>
    <property type="match status" value="1"/>
</dbReference>
<dbReference type="GO" id="GO:0003746">
    <property type="term" value="F:translation elongation factor activity"/>
    <property type="evidence" value="ECO:0007669"/>
    <property type="project" value="UniProtKB-UniRule"/>
</dbReference>
<dbReference type="InterPro" id="IPR031157">
    <property type="entry name" value="G_TR_CS"/>
</dbReference>
<sequence length="709" mass="78033">MARDLKYTRNIGIAAHIDAGKTTTTERILFYTGVSHKIGEVHDGAATMDWMEQEQERGITITSAATTCTWKFPMENARPLPETKDYHFNIIDTPGHVDFTVEVNRSLRVLDGLVFLFSAVDGVEPQSETNWRLADNYKVPRIGFVNKMDRQGANFLNVCKQVKEMLGSNAVPIVLPIGDEADFKGIVDLAKNRAIVWHEDNFGSTFDVIDIPAEMEAEVKEYRAALIEAVAEYDEELMEKFFEDEDSITEDEVHAALRAAVMDRAIIPMVCGSSFKNKGVQFLLDCVCRYLPSPVDKDAIVGVDPTTGKEVSRKPDVKEPFSALAFKIATDPFVGRLAFFRTYSGRLDAGSYILNNRSGKKERISRIYQMHSNKQNAIDYIEAGDIGAAVGFKDIKTGDTMSAENAPIVLESMDFPDPVIGIAVEPKTKADVDKLGMALSKLAEEDPTFQVKTDEASGQTIISGMGELHLDIIVDRLKREFKVEVNQGQPQVEYKEALTRSADHREVYKKQSGGRGKFADIVFTMGPVENDEVAGLEFVNEIKGGNIPKEFIPAVEKGFKEAMKNGPLAGFEMDSMKVVLKDGSFHAVDSDSLSFELAAKLGYKAAAKAAGAVLMEPIMKIEVLTPEENMGDIVGDLNRRRGTISNMSDRAGSKVIKGEVPLSEMFGYVTSLRTLSSGRATSTMEFSHYAETPSNIAEEVIKAAKGVTA</sequence>
<dbReference type="InterPro" id="IPR041095">
    <property type="entry name" value="EFG_II"/>
</dbReference>
<dbReference type="CDD" id="cd01886">
    <property type="entry name" value="EF-G"/>
    <property type="match status" value="1"/>
</dbReference>
<dbReference type="Pfam" id="PF00009">
    <property type="entry name" value="GTP_EFTU"/>
    <property type="match status" value="1"/>
</dbReference>
<feature type="binding site" evidence="8">
    <location>
        <begin position="92"/>
        <end position="96"/>
    </location>
    <ligand>
        <name>GTP</name>
        <dbReference type="ChEBI" id="CHEBI:37565"/>
    </ligand>
</feature>
<name>A0A1M6LVX9_9FLAO</name>
<evidence type="ECO:0000256" key="7">
    <source>
        <dbReference type="ARBA" id="ARBA00024731"/>
    </source>
</evidence>
<dbReference type="Gene3D" id="2.40.30.10">
    <property type="entry name" value="Translation factors"/>
    <property type="match status" value="1"/>
</dbReference>
<evidence type="ECO:0000256" key="1">
    <source>
        <dbReference type="ARBA" id="ARBA00005870"/>
    </source>
</evidence>
<dbReference type="SUPFAM" id="SSF50447">
    <property type="entry name" value="Translation proteins"/>
    <property type="match status" value="1"/>
</dbReference>
<dbReference type="OrthoDB" id="9801591at2"/>
<dbReference type="Gene3D" id="3.30.70.240">
    <property type="match status" value="1"/>
</dbReference>
<dbReference type="Gene3D" id="3.30.230.10">
    <property type="match status" value="1"/>
</dbReference>
<dbReference type="InterPro" id="IPR004161">
    <property type="entry name" value="EFTu-like_2"/>
</dbReference>
<dbReference type="HAMAP" id="MF_00054_B">
    <property type="entry name" value="EF_G_EF_2_B"/>
    <property type="match status" value="1"/>
</dbReference>
<comment type="function">
    <text evidence="7 8">Catalyzes the GTP-dependent ribosomal translocation step during translation elongation. During this step, the ribosome changes from the pre-translocational (PRE) to the post-translocational (POST) state as the newly formed A-site-bound peptidyl-tRNA and P-site-bound deacylated tRNA move to the P and E sites, respectively. Catalyzes the coordinated movement of the two tRNA molecules, the mRNA and conformational changes in the ribosome.</text>
</comment>
<dbReference type="STRING" id="192903.SAMN04488513_10870"/>
<organism evidence="10 11">
    <name type="scientific">Pseudozobellia thermophila</name>
    <dbReference type="NCBI Taxonomy" id="192903"/>
    <lineage>
        <taxon>Bacteria</taxon>
        <taxon>Pseudomonadati</taxon>
        <taxon>Bacteroidota</taxon>
        <taxon>Flavobacteriia</taxon>
        <taxon>Flavobacteriales</taxon>
        <taxon>Flavobacteriaceae</taxon>
        <taxon>Pseudozobellia</taxon>
    </lineage>
</organism>
<comment type="subcellular location">
    <subcellularLocation>
        <location evidence="8">Cytoplasm</location>
    </subcellularLocation>
</comment>
<evidence type="ECO:0000313" key="11">
    <source>
        <dbReference type="Proteomes" id="UP000184543"/>
    </source>
</evidence>
<dbReference type="Gene3D" id="3.40.50.300">
    <property type="entry name" value="P-loop containing nucleotide triphosphate hydrolases"/>
    <property type="match status" value="1"/>
</dbReference>
<feature type="binding site" evidence="8">
    <location>
        <begin position="146"/>
        <end position="149"/>
    </location>
    <ligand>
        <name>GTP</name>
        <dbReference type="ChEBI" id="CHEBI:37565"/>
    </ligand>
</feature>
<dbReference type="CDD" id="cd03713">
    <property type="entry name" value="EFG_mtEFG_C"/>
    <property type="match status" value="1"/>
</dbReference>
<dbReference type="InterPro" id="IPR009000">
    <property type="entry name" value="Transl_B-barrel_sf"/>
</dbReference>
<dbReference type="InterPro" id="IPR035649">
    <property type="entry name" value="EFG_V"/>
</dbReference>
<dbReference type="InterPro" id="IPR009022">
    <property type="entry name" value="EFG_III"/>
</dbReference>
<keyword evidence="11" id="KW-1185">Reference proteome</keyword>
<dbReference type="GO" id="GO:0032790">
    <property type="term" value="P:ribosome disassembly"/>
    <property type="evidence" value="ECO:0007669"/>
    <property type="project" value="TreeGrafter"/>
</dbReference>
<dbReference type="FunFam" id="2.40.30.10:FF:000006">
    <property type="entry name" value="Elongation factor G"/>
    <property type="match status" value="1"/>
</dbReference>
<dbReference type="Proteomes" id="UP000184543">
    <property type="component" value="Unassembled WGS sequence"/>
</dbReference>
<dbReference type="Pfam" id="PF00679">
    <property type="entry name" value="EFG_C"/>
    <property type="match status" value="1"/>
</dbReference>
<dbReference type="Gene3D" id="3.30.70.870">
    <property type="entry name" value="Elongation Factor G (Translational Gtpase), domain 3"/>
    <property type="match status" value="1"/>
</dbReference>
<dbReference type="InterPro" id="IPR000640">
    <property type="entry name" value="EFG_V-like"/>
</dbReference>
<evidence type="ECO:0000256" key="6">
    <source>
        <dbReference type="ARBA" id="ARBA00023134"/>
    </source>
</evidence>
<dbReference type="SMART" id="SM00889">
    <property type="entry name" value="EFG_IV"/>
    <property type="match status" value="1"/>
</dbReference>